<proteinExistence type="predicted"/>
<sequence>MFSAEITDSFVILSDPLEFRLPIGKLPLHTAHGANDTDNTQITATHMQRYAIYRIVKLNISFKYTRAHTLRSRERRLVGHRGVTA</sequence>
<organism evidence="1 2">
    <name type="scientific">Eumeta variegata</name>
    <name type="common">Bagworm moth</name>
    <name type="synonym">Eumeta japonica</name>
    <dbReference type="NCBI Taxonomy" id="151549"/>
    <lineage>
        <taxon>Eukaryota</taxon>
        <taxon>Metazoa</taxon>
        <taxon>Ecdysozoa</taxon>
        <taxon>Arthropoda</taxon>
        <taxon>Hexapoda</taxon>
        <taxon>Insecta</taxon>
        <taxon>Pterygota</taxon>
        <taxon>Neoptera</taxon>
        <taxon>Endopterygota</taxon>
        <taxon>Lepidoptera</taxon>
        <taxon>Glossata</taxon>
        <taxon>Ditrysia</taxon>
        <taxon>Tineoidea</taxon>
        <taxon>Psychidae</taxon>
        <taxon>Oiketicinae</taxon>
        <taxon>Eumeta</taxon>
    </lineage>
</organism>
<accession>A0A4C1ZX32</accession>
<gene>
    <name evidence="1" type="ORF">EVAR_65977_1</name>
</gene>
<keyword evidence="2" id="KW-1185">Reference proteome</keyword>
<dbReference type="AlphaFoldDB" id="A0A4C1ZX32"/>
<protein>
    <submittedName>
        <fullName evidence="1">Uncharacterized protein</fullName>
    </submittedName>
</protein>
<dbReference type="Proteomes" id="UP000299102">
    <property type="component" value="Unassembled WGS sequence"/>
</dbReference>
<evidence type="ECO:0000313" key="1">
    <source>
        <dbReference type="EMBL" id="GBP93391.1"/>
    </source>
</evidence>
<evidence type="ECO:0000313" key="2">
    <source>
        <dbReference type="Proteomes" id="UP000299102"/>
    </source>
</evidence>
<name>A0A4C1ZX32_EUMVA</name>
<comment type="caution">
    <text evidence="1">The sequence shown here is derived from an EMBL/GenBank/DDBJ whole genome shotgun (WGS) entry which is preliminary data.</text>
</comment>
<dbReference type="EMBL" id="BGZK01002369">
    <property type="protein sequence ID" value="GBP93391.1"/>
    <property type="molecule type" value="Genomic_DNA"/>
</dbReference>
<reference evidence="1 2" key="1">
    <citation type="journal article" date="2019" name="Commun. Biol.">
        <title>The bagworm genome reveals a unique fibroin gene that provides high tensile strength.</title>
        <authorList>
            <person name="Kono N."/>
            <person name="Nakamura H."/>
            <person name="Ohtoshi R."/>
            <person name="Tomita M."/>
            <person name="Numata K."/>
            <person name="Arakawa K."/>
        </authorList>
    </citation>
    <scope>NUCLEOTIDE SEQUENCE [LARGE SCALE GENOMIC DNA]</scope>
</reference>